<dbReference type="Pfam" id="PF15610">
    <property type="entry name" value="PRTase_3"/>
    <property type="match status" value="1"/>
</dbReference>
<dbReference type="OrthoDB" id="8420922at2"/>
<reference evidence="1 2" key="1">
    <citation type="submission" date="2018-10" db="EMBL/GenBank/DDBJ databases">
        <title>Sphingobacterium sp. M05W1-28.</title>
        <authorList>
            <person name="Cai H."/>
        </authorList>
    </citation>
    <scope>NUCLEOTIDE SEQUENCE [LARGE SCALE GENOMIC DNA]</scope>
    <source>
        <strain evidence="1 2">M05W1-28</strain>
    </source>
</reference>
<dbReference type="AlphaFoldDB" id="A0A420VQA3"/>
<keyword evidence="2" id="KW-1185">Reference proteome</keyword>
<organism evidence="1 2">
    <name type="scientific">Sphingobacterium puteale</name>
    <dbReference type="NCBI Taxonomy" id="2420510"/>
    <lineage>
        <taxon>Bacteria</taxon>
        <taxon>Pseudomonadati</taxon>
        <taxon>Bacteroidota</taxon>
        <taxon>Sphingobacteriia</taxon>
        <taxon>Sphingobacteriales</taxon>
        <taxon>Sphingobacteriaceae</taxon>
        <taxon>Sphingobacterium</taxon>
    </lineage>
</organism>
<dbReference type="RefSeq" id="WP_121127216.1">
    <property type="nucleotide sequence ID" value="NZ_RBWS01000029.1"/>
</dbReference>
<evidence type="ECO:0000313" key="2">
    <source>
        <dbReference type="Proteomes" id="UP000282423"/>
    </source>
</evidence>
<evidence type="ECO:0000313" key="1">
    <source>
        <dbReference type="EMBL" id="RKO68521.1"/>
    </source>
</evidence>
<comment type="caution">
    <text evidence="1">The sequence shown here is derived from an EMBL/GenBank/DDBJ whole genome shotgun (WGS) entry which is preliminary data.</text>
</comment>
<dbReference type="InterPro" id="IPR028944">
    <property type="entry name" value="PRTase_ComF-like"/>
</dbReference>
<protein>
    <submittedName>
        <fullName evidence="1">Uncharacterized protein</fullName>
    </submittedName>
</protein>
<accession>A0A420VQA3</accession>
<name>A0A420VQA3_9SPHI</name>
<proteinExistence type="predicted"/>
<gene>
    <name evidence="1" type="ORF">D7322_26665</name>
</gene>
<dbReference type="EMBL" id="RBWS01000029">
    <property type="protein sequence ID" value="RKO68521.1"/>
    <property type="molecule type" value="Genomic_DNA"/>
</dbReference>
<sequence>MMYRYSLHHVEHQHVCPFSEMEYSRFKFGETIYAEKFAKELCMGFLAKHKNLILEQEEIILLPSPYNSIPTASNFLCSYFKRELNRFLFQHGKAACKESKIHRKQTYVEDYGNMDSEQRLKLIANDTYHLDRDFIADRFCIFLDDIKITGSHELTVEKILKDHNVQGTFFFVYYAELVNQSIHPNIENKYNYFDVKSPGDLVRIINSSSFHFNTRLVKYLLLLNEVDFFQVVNQIPVEKSCELFDLAISNNYHTIVHYQQNIIKLKQHKSWQSIYKKGKERTSMHPNLQSA</sequence>
<dbReference type="Proteomes" id="UP000282423">
    <property type="component" value="Unassembled WGS sequence"/>
</dbReference>